<organism evidence="2 3">
    <name type="scientific">Methylobacterium fujisawaense</name>
    <dbReference type="NCBI Taxonomy" id="107400"/>
    <lineage>
        <taxon>Bacteria</taxon>
        <taxon>Pseudomonadati</taxon>
        <taxon>Pseudomonadota</taxon>
        <taxon>Alphaproteobacteria</taxon>
        <taxon>Hyphomicrobiales</taxon>
        <taxon>Methylobacteriaceae</taxon>
        <taxon>Methylobacterium</taxon>
    </lineage>
</organism>
<reference evidence="2 3" key="1">
    <citation type="submission" date="2020-08" db="EMBL/GenBank/DDBJ databases">
        <title>Genomic Encyclopedia of Type Strains, Phase IV (KMG-IV): sequencing the most valuable type-strain genomes for metagenomic binning, comparative biology and taxonomic classification.</title>
        <authorList>
            <person name="Goeker M."/>
        </authorList>
    </citation>
    <scope>NUCLEOTIDE SEQUENCE [LARGE SCALE GENOMIC DNA]</scope>
    <source>
        <strain evidence="2 3">DSM 5686</strain>
    </source>
</reference>
<gene>
    <name evidence="2" type="ORF">GGQ91_002468</name>
</gene>
<protein>
    <submittedName>
        <fullName evidence="2">Uncharacterized protein</fullName>
    </submittedName>
</protein>
<dbReference type="Proteomes" id="UP000565455">
    <property type="component" value="Unassembled WGS sequence"/>
</dbReference>
<feature type="compositionally biased region" description="Pro residues" evidence="1">
    <location>
        <begin position="165"/>
        <end position="174"/>
    </location>
</feature>
<evidence type="ECO:0000313" key="2">
    <source>
        <dbReference type="EMBL" id="MBA9063080.1"/>
    </source>
</evidence>
<keyword evidence="3" id="KW-1185">Reference proteome</keyword>
<accession>A0ABR6DAH5</accession>
<comment type="caution">
    <text evidence="2">The sequence shown here is derived from an EMBL/GenBank/DDBJ whole genome shotgun (WGS) entry which is preliminary data.</text>
</comment>
<dbReference type="EMBL" id="JACJIM010000003">
    <property type="protein sequence ID" value="MBA9063080.1"/>
    <property type="molecule type" value="Genomic_DNA"/>
</dbReference>
<proteinExistence type="predicted"/>
<feature type="region of interest" description="Disordered" evidence="1">
    <location>
        <begin position="157"/>
        <end position="181"/>
    </location>
</feature>
<name>A0ABR6DAH5_9HYPH</name>
<dbReference type="GeneID" id="96604173"/>
<sequence>MLVAPVQHIEAIDRAELNRLLVRWGHRMGPYQRTSYAIKAHHAMFERGEPVAVTAAGETVRHVVGQTGIRREQCVELARMCAARPGLCRPMLRLWCEMLFPAIAATHGRALAVFYQDEALHSGDLSRFDGWPLVGRGGGGGPDSRTGRPGRRMKIWAGRATSLPPLSPPSPKPRSSPMAELVSDGDVDHTLLRREKVQTALSLLNALIVGPLHCRRDGMQSRPVFDRGLSSCRLDHLRRPYRPDGVDRGGDRHGSDLLKQDLSTRSLSDQFRISGQFFRSVKAQLNNSLSALISLISE</sequence>
<evidence type="ECO:0000313" key="3">
    <source>
        <dbReference type="Proteomes" id="UP000565455"/>
    </source>
</evidence>
<evidence type="ECO:0000256" key="1">
    <source>
        <dbReference type="SAM" id="MobiDB-lite"/>
    </source>
</evidence>
<dbReference type="RefSeq" id="WP_182592022.1">
    <property type="nucleotide sequence ID" value="NZ_JACJIM010000003.1"/>
</dbReference>